<dbReference type="EMBL" id="DF933830">
    <property type="protein sequence ID" value="GAM40049.1"/>
    <property type="molecule type" value="Genomic_DNA"/>
</dbReference>
<feature type="non-terminal residue" evidence="3">
    <location>
        <position position="366"/>
    </location>
</feature>
<dbReference type="InterPro" id="IPR016639">
    <property type="entry name" value="GST_Omega/GSH"/>
</dbReference>
<gene>
    <name evidence="3" type="ORF">TCE0_034f12091</name>
</gene>
<dbReference type="PANTHER" id="PTHR32419:SF25">
    <property type="entry name" value="GLUTATHIONE S-TRANSFERASE (EUROFUNG)"/>
    <property type="match status" value="1"/>
</dbReference>
<dbReference type="PROSITE" id="PS50405">
    <property type="entry name" value="GST_CTER"/>
    <property type="match status" value="1"/>
</dbReference>
<dbReference type="Pfam" id="PF13409">
    <property type="entry name" value="GST_N_2"/>
    <property type="match status" value="1"/>
</dbReference>
<evidence type="ECO:0000313" key="3">
    <source>
        <dbReference type="EMBL" id="GAM40049.1"/>
    </source>
</evidence>
<feature type="domain" description="GST C-terminal" evidence="2">
    <location>
        <begin position="220"/>
        <end position="347"/>
    </location>
</feature>
<dbReference type="InterPro" id="IPR010987">
    <property type="entry name" value="Glutathione-S-Trfase_C-like"/>
</dbReference>
<dbReference type="SUPFAM" id="SSF52833">
    <property type="entry name" value="Thioredoxin-like"/>
    <property type="match status" value="1"/>
</dbReference>
<evidence type="ECO:0000313" key="4">
    <source>
        <dbReference type="Proteomes" id="UP000053095"/>
    </source>
</evidence>
<dbReference type="InterPro" id="IPR004045">
    <property type="entry name" value="Glutathione_S-Trfase_N"/>
</dbReference>
<dbReference type="InterPro" id="IPR036249">
    <property type="entry name" value="Thioredoxin-like_sf"/>
</dbReference>
<dbReference type="GO" id="GO:0005737">
    <property type="term" value="C:cytoplasm"/>
    <property type="evidence" value="ECO:0007669"/>
    <property type="project" value="TreeGrafter"/>
</dbReference>
<sequence>MPKIAEFTFPRLGYNSPDKSKWSDSYIDNRPLLELPEASKQSTTPELPRLNAMADKPAIYNHADKDGHFRRSDSAFRSSISRSPTAEFPAEPNRYVLYLNYVCPWAHRANIVRSLKGLEDIIQQVVVGNDLGPKGWYFTGRDGAADKDPLYGGKYLSELYFKANPNYTGRYTVPFLWDKKKETIVNNESSEIIRMLYTEFDDLLPADLREENKQGGGFYPAHLRTEIDEMNEWVYHKINNGVYKTGFATTQEAYDANVYPLFEALDRVEQHLGDPKHQPYLFGEHITEADIRLYTTMIRFDPAYHHVFKCNIKMIRHDYPRIHRWLRLLYWDESERTRGGVFKKTSYLHLYKINYLQALGRKQGID</sequence>
<comment type="caution">
    <text evidence="3">The sequence shown here is derived from an EMBL/GenBank/DDBJ whole genome shotgun (WGS) entry which is preliminary data.</text>
</comment>
<proteinExistence type="predicted"/>
<dbReference type="Gene3D" id="1.20.1050.10">
    <property type="match status" value="1"/>
</dbReference>
<dbReference type="SUPFAM" id="SSF47616">
    <property type="entry name" value="GST C-terminal domain-like"/>
    <property type="match status" value="1"/>
</dbReference>
<protein>
    <recommendedName>
        <fullName evidence="2">GST C-terminal domain-containing protein</fullName>
    </recommendedName>
</protein>
<keyword evidence="4" id="KW-1185">Reference proteome</keyword>
<dbReference type="Proteomes" id="UP000053095">
    <property type="component" value="Unassembled WGS sequence"/>
</dbReference>
<dbReference type="InterPro" id="IPR047047">
    <property type="entry name" value="GST_Omega-like_C"/>
</dbReference>
<evidence type="ECO:0000256" key="1">
    <source>
        <dbReference type="SAM" id="MobiDB-lite"/>
    </source>
</evidence>
<reference evidence="4" key="1">
    <citation type="journal article" date="2015" name="Genome Announc.">
        <title>Draft genome sequence of Talaromyces cellulolyticus strain Y-94, a source of lignocellulosic biomass-degrading enzymes.</title>
        <authorList>
            <person name="Fujii T."/>
            <person name="Koike H."/>
            <person name="Sawayama S."/>
            <person name="Yano S."/>
            <person name="Inoue H."/>
        </authorList>
    </citation>
    <scope>NUCLEOTIDE SEQUENCE [LARGE SCALE GENOMIC DNA]</scope>
    <source>
        <strain evidence="4">Y-94</strain>
    </source>
</reference>
<dbReference type="CDD" id="cd03190">
    <property type="entry name" value="GST_C_Omega_like"/>
    <property type="match status" value="1"/>
</dbReference>
<name>A0A6V8HGW5_TALPI</name>
<dbReference type="Gene3D" id="3.40.30.10">
    <property type="entry name" value="Glutaredoxin"/>
    <property type="match status" value="1"/>
</dbReference>
<feature type="region of interest" description="Disordered" evidence="1">
    <location>
        <begin position="1"/>
        <end position="23"/>
    </location>
</feature>
<evidence type="ECO:0000259" key="2">
    <source>
        <dbReference type="PROSITE" id="PS50405"/>
    </source>
</evidence>
<dbReference type="Pfam" id="PF13410">
    <property type="entry name" value="GST_C_2"/>
    <property type="match status" value="1"/>
</dbReference>
<organism evidence="3 4">
    <name type="scientific">Talaromyces pinophilus</name>
    <name type="common">Penicillium pinophilum</name>
    <dbReference type="NCBI Taxonomy" id="128442"/>
    <lineage>
        <taxon>Eukaryota</taxon>
        <taxon>Fungi</taxon>
        <taxon>Dikarya</taxon>
        <taxon>Ascomycota</taxon>
        <taxon>Pezizomycotina</taxon>
        <taxon>Eurotiomycetes</taxon>
        <taxon>Eurotiomycetidae</taxon>
        <taxon>Eurotiales</taxon>
        <taxon>Trichocomaceae</taxon>
        <taxon>Talaromyces</taxon>
        <taxon>Talaromyces sect. Talaromyces</taxon>
    </lineage>
</organism>
<dbReference type="GO" id="GO:0004364">
    <property type="term" value="F:glutathione transferase activity"/>
    <property type="evidence" value="ECO:0007669"/>
    <property type="project" value="InterPro"/>
</dbReference>
<dbReference type="InterPro" id="IPR036282">
    <property type="entry name" value="Glutathione-S-Trfase_C_sf"/>
</dbReference>
<accession>A0A6V8HGW5</accession>
<dbReference type="PANTHER" id="PTHR32419">
    <property type="entry name" value="GLUTATHIONYL-HYDROQUINONE REDUCTASE"/>
    <property type="match status" value="1"/>
</dbReference>
<dbReference type="AlphaFoldDB" id="A0A6V8HGW5"/>